<dbReference type="InterPro" id="IPR019079">
    <property type="entry name" value="Capsule_synth_CapA"/>
</dbReference>
<dbReference type="InterPro" id="IPR012338">
    <property type="entry name" value="Beta-lactam/transpept-like"/>
</dbReference>
<dbReference type="CDD" id="cd07381">
    <property type="entry name" value="MPP_CapA"/>
    <property type="match status" value="1"/>
</dbReference>
<dbReference type="Pfam" id="PF00768">
    <property type="entry name" value="Peptidase_S11"/>
    <property type="match status" value="1"/>
</dbReference>
<dbReference type="SUPFAM" id="SSF56601">
    <property type="entry name" value="beta-lactamase/transpeptidase-like"/>
    <property type="match status" value="1"/>
</dbReference>
<evidence type="ECO:0000259" key="4">
    <source>
        <dbReference type="SMART" id="SM00854"/>
    </source>
</evidence>
<dbReference type="Proteomes" id="UP000291793">
    <property type="component" value="Unassembled WGS sequence"/>
</dbReference>
<dbReference type="Gene3D" id="3.40.1190.10">
    <property type="entry name" value="Mur-like, catalytic domain"/>
    <property type="match status" value="1"/>
</dbReference>
<dbReference type="PANTHER" id="PTHR43024:SF1">
    <property type="entry name" value="UDP-N-ACETYLMURAMOYL-TRIPEPTIDE--D-ALANYL-D-ALANINE LIGASE"/>
    <property type="match status" value="1"/>
</dbReference>
<name>A0A4R0HT93_9ENTR</name>
<dbReference type="InterPro" id="IPR051046">
    <property type="entry name" value="MurCDEF_CellWall_CoF430Synth"/>
</dbReference>
<keyword evidence="6" id="KW-1185">Reference proteome</keyword>
<dbReference type="SUPFAM" id="SSF53244">
    <property type="entry name" value="MurD-like peptide ligases, peptide-binding domain"/>
    <property type="match status" value="1"/>
</dbReference>
<dbReference type="Gene3D" id="3.90.190.20">
    <property type="entry name" value="Mur ligase, C-terminal domain"/>
    <property type="match status" value="1"/>
</dbReference>
<keyword evidence="2" id="KW-0547">Nucleotide-binding</keyword>
<dbReference type="GO" id="GO:0016881">
    <property type="term" value="F:acid-amino acid ligase activity"/>
    <property type="evidence" value="ECO:0007669"/>
    <property type="project" value="InterPro"/>
</dbReference>
<evidence type="ECO:0000256" key="1">
    <source>
        <dbReference type="ARBA" id="ARBA00022598"/>
    </source>
</evidence>
<dbReference type="GO" id="GO:0006508">
    <property type="term" value="P:proteolysis"/>
    <property type="evidence" value="ECO:0007669"/>
    <property type="project" value="InterPro"/>
</dbReference>
<dbReference type="SUPFAM" id="SSF53623">
    <property type="entry name" value="MurD-like peptide ligases, catalytic domain"/>
    <property type="match status" value="1"/>
</dbReference>
<dbReference type="InterPro" id="IPR004101">
    <property type="entry name" value="Mur_ligase_C"/>
</dbReference>
<dbReference type="InterPro" id="IPR036615">
    <property type="entry name" value="Mur_ligase_C_dom_sf"/>
</dbReference>
<dbReference type="InterPro" id="IPR001967">
    <property type="entry name" value="Peptidase_S11_N"/>
</dbReference>
<keyword evidence="1" id="KW-0436">Ligase</keyword>
<dbReference type="InterPro" id="IPR036565">
    <property type="entry name" value="Mur-like_cat_sf"/>
</dbReference>
<dbReference type="PANTHER" id="PTHR43024">
    <property type="entry name" value="UDP-N-ACETYLMURAMOYL-TRIPEPTIDE--D-ALANYL-D-ALANINE LIGASE"/>
    <property type="match status" value="1"/>
</dbReference>
<dbReference type="EMBL" id="SJOP01000006">
    <property type="protein sequence ID" value="TCC12652.1"/>
    <property type="molecule type" value="Genomic_DNA"/>
</dbReference>
<evidence type="ECO:0000256" key="3">
    <source>
        <dbReference type="ARBA" id="ARBA00022840"/>
    </source>
</evidence>
<dbReference type="Gene3D" id="3.40.710.10">
    <property type="entry name" value="DD-peptidase/beta-lactamase superfamily"/>
    <property type="match status" value="1"/>
</dbReference>
<dbReference type="InterPro" id="IPR013221">
    <property type="entry name" value="Mur_ligase_cen"/>
</dbReference>
<gene>
    <name evidence="5" type="ORF">E0L21_08400</name>
</gene>
<dbReference type="OrthoDB" id="9810718at2"/>
<dbReference type="RefSeq" id="WP_131408463.1">
    <property type="nucleotide sequence ID" value="NZ_SJOP01000006.1"/>
</dbReference>
<keyword evidence="3" id="KW-0067">ATP-binding</keyword>
<evidence type="ECO:0000313" key="6">
    <source>
        <dbReference type="Proteomes" id="UP000291793"/>
    </source>
</evidence>
<comment type="caution">
    <text evidence="5">The sequence shown here is derived from an EMBL/GenBank/DDBJ whole genome shotgun (WGS) entry which is preliminary data.</text>
</comment>
<dbReference type="Pfam" id="PF02875">
    <property type="entry name" value="Mur_ligase_C"/>
    <property type="match status" value="1"/>
</dbReference>
<dbReference type="Gene3D" id="3.60.21.10">
    <property type="match status" value="1"/>
</dbReference>
<evidence type="ECO:0000256" key="2">
    <source>
        <dbReference type="ARBA" id="ARBA00022741"/>
    </source>
</evidence>
<sequence>MSTDAQITNRRQRGWRSAELEALLGVKWRVAPPPGWRAENIALTLYDKQNEYGQCLFIAMDEKTWHQGSGNRGIYAGWQDTHDVLTKRYRHFCGAIVQRYLPDLPQDFPQLVVENSYNVLPLLADEARRRMNGKIIAITGTVGKSSTKDLLHMLLAAEGTTVSTQGNHNTRTGTLVSLARCITDPAYVALEVAISALWMRTGGVGPRIKPHIVVITEIGMTQVGRDVQTPRDTARFKVRLCDGILPGGYAIINRDMDEYAFVYQEALRYGARVVSYGFHPQADVRIVDYQPAPDHTGLSILLHGAPLHCRLNTPGKGMAGNAVAALITLDLLGLDTHQAAQRLADFRNKPGKLQTSQLPLPEGGSATLIDDNYNATLISMRNAIAVAALYPLAPGQRRIAVLGRLATLGERAKESHIALAKPLLDAGFDTVWLHGEEMQYLNDVLPAGRVGGHFSQIDALADAVMANLKAGDIVLVKGSVSDSDFHRIVGLMKTFSQRRAPTLKPDQTATLLMNLTTGEQQELRHAQATLAPRNLSHLLLATWLATRVKDKTLRLEETVAASEVAKNIVQNGATLGLNTGQQVSVKTLVQGLLIHNARDAAVNLARLLSIDAVRLNNHARTIGLTHTHINNVSGRLRQGQQTSLHDIATLLNHFYQRFPHLLHWFGESEMVLAGRRYRKAGNIQADGRASYSYSAGGAPCWGFALQRSNNQLWLACAAGAVDAFHLDYLLDGLLAKAEGIADEPSPEIPQVNLAKTCATVTLLGDTYFGEWYSARRQRKGVDDALQRYGYDHSFQCLTPMLAGSDLTIANMEAALAPTADINLIGRKPFCLTGDPAATTAALKRHGVHAVTLANNHALDAGTAGLATTLAAFRQQGMITFGAGMNARQAEAPLLLTVGGKRFMFYSAYWFRRYMEQDCAYYAQPRRAGVACISGGLIEQLRREKAHEDPATLIVLAHWGLDYQWTVAQQRQLAEQLVRAGADLIIGAGAHMAGDMERVGESWVIYSLGNAVFNSNGEYQARNVLPYSLVAILQLGGKQPTLTLQPIFSDNLQTFWQPRAINAHEFSDFVAFLREQGVILAAQPSDNSAWIKCTGNAPQAIVFPLDKRFGEA</sequence>
<proteinExistence type="predicted"/>
<organism evidence="5 6">
    <name type="scientific">Kosakonia quasisacchari</name>
    <dbReference type="NCBI Taxonomy" id="2529380"/>
    <lineage>
        <taxon>Bacteria</taxon>
        <taxon>Pseudomonadati</taxon>
        <taxon>Pseudomonadota</taxon>
        <taxon>Gammaproteobacteria</taxon>
        <taxon>Enterobacterales</taxon>
        <taxon>Enterobacteriaceae</taxon>
        <taxon>Kosakonia</taxon>
    </lineage>
</organism>
<feature type="domain" description="Capsule synthesis protein CapA" evidence="4">
    <location>
        <begin position="759"/>
        <end position="1014"/>
    </location>
</feature>
<dbReference type="Pfam" id="PF08245">
    <property type="entry name" value="Mur_ligase_M"/>
    <property type="match status" value="1"/>
</dbReference>
<dbReference type="SUPFAM" id="SSF56300">
    <property type="entry name" value="Metallo-dependent phosphatases"/>
    <property type="match status" value="1"/>
</dbReference>
<accession>A0A4R0HT93</accession>
<dbReference type="Pfam" id="PF09587">
    <property type="entry name" value="PGA_cap"/>
    <property type="match status" value="1"/>
</dbReference>
<protein>
    <recommendedName>
        <fullName evidence="4">Capsule synthesis protein CapA domain-containing protein</fullName>
    </recommendedName>
</protein>
<dbReference type="GO" id="GO:0009002">
    <property type="term" value="F:serine-type D-Ala-D-Ala carboxypeptidase activity"/>
    <property type="evidence" value="ECO:0007669"/>
    <property type="project" value="InterPro"/>
</dbReference>
<dbReference type="SMART" id="SM00854">
    <property type="entry name" value="PGA_cap"/>
    <property type="match status" value="1"/>
</dbReference>
<dbReference type="InterPro" id="IPR029052">
    <property type="entry name" value="Metallo-depent_PP-like"/>
</dbReference>
<reference evidence="5 6" key="1">
    <citation type="submission" date="2019-02" db="EMBL/GenBank/DDBJ databases">
        <title>The draft genome of Kosakonia quasisacchari strain WCHKQ120001.</title>
        <authorList>
            <person name="Wang C."/>
            <person name="Feng Y."/>
            <person name="Zong Z."/>
        </authorList>
    </citation>
    <scope>NUCLEOTIDE SEQUENCE [LARGE SCALE GENOMIC DNA]</scope>
    <source>
        <strain evidence="5 6">WCHKQ120001</strain>
    </source>
</reference>
<evidence type="ECO:0000313" key="5">
    <source>
        <dbReference type="EMBL" id="TCC12652.1"/>
    </source>
</evidence>
<dbReference type="AlphaFoldDB" id="A0A4R0HT93"/>
<dbReference type="GO" id="GO:0005524">
    <property type="term" value="F:ATP binding"/>
    <property type="evidence" value="ECO:0007669"/>
    <property type="project" value="UniProtKB-KW"/>
</dbReference>